<dbReference type="RefSeq" id="WP_352065990.1">
    <property type="nucleotide sequence ID" value="NZ_JBEPAZ010000082.1"/>
</dbReference>
<evidence type="ECO:0000313" key="1">
    <source>
        <dbReference type="EMBL" id="MER6434092.1"/>
    </source>
</evidence>
<keyword evidence="2" id="KW-1185">Reference proteome</keyword>
<accession>A0ABV1UKN8</accession>
<sequence>MKAAELFEEKVGPSEVARRLRVSVKSAHQWHQLWREGDVTLCFPSARAEAGVACPHAAWRNSASIWSRGRPCTAGRRTRCGPLRG</sequence>
<organism evidence="1 2">
    <name type="scientific">Streptomyces sp. 900105245</name>
    <dbReference type="NCBI Taxonomy" id="3154379"/>
    <lineage>
        <taxon>Bacteria</taxon>
        <taxon>Bacillati</taxon>
        <taxon>Actinomycetota</taxon>
        <taxon>Actinomycetes</taxon>
        <taxon>Kitasatosporales</taxon>
        <taxon>Streptomycetaceae</taxon>
        <taxon>Streptomyces</taxon>
    </lineage>
</organism>
<comment type="caution">
    <text evidence="1">The sequence shown here is derived from an EMBL/GenBank/DDBJ whole genome shotgun (WGS) entry which is preliminary data.</text>
</comment>
<reference evidence="1 2" key="1">
    <citation type="submission" date="2024-06" db="EMBL/GenBank/DDBJ databases">
        <title>The Natural Products Discovery Center: Release of the First 8490 Sequenced Strains for Exploring Actinobacteria Biosynthetic Diversity.</title>
        <authorList>
            <person name="Kalkreuter E."/>
            <person name="Kautsar S.A."/>
            <person name="Yang D."/>
            <person name="Bader C.D."/>
            <person name="Teijaro C.N."/>
            <person name="Fluegel L."/>
            <person name="Davis C.M."/>
            <person name="Simpson J.R."/>
            <person name="Lauterbach L."/>
            <person name="Steele A.D."/>
            <person name="Gui C."/>
            <person name="Meng S."/>
            <person name="Li G."/>
            <person name="Viehrig K."/>
            <person name="Ye F."/>
            <person name="Su P."/>
            <person name="Kiefer A.F."/>
            <person name="Nichols A."/>
            <person name="Cepeda A.J."/>
            <person name="Yan W."/>
            <person name="Fan B."/>
            <person name="Jiang Y."/>
            <person name="Adhikari A."/>
            <person name="Zheng C.-J."/>
            <person name="Schuster L."/>
            <person name="Cowan T.M."/>
            <person name="Smanski M.J."/>
            <person name="Chevrette M.G."/>
            <person name="De Carvalho L.P.S."/>
            <person name="Shen B."/>
        </authorList>
    </citation>
    <scope>NUCLEOTIDE SEQUENCE [LARGE SCALE GENOMIC DNA]</scope>
    <source>
        <strain evidence="1 2">NPDC001166</strain>
    </source>
</reference>
<name>A0ABV1UKN8_9ACTN</name>
<protein>
    <submittedName>
        <fullName evidence="1">Helix-turn-helix domain-containing protein</fullName>
    </submittedName>
</protein>
<dbReference type="Pfam" id="PF13384">
    <property type="entry name" value="HTH_23"/>
    <property type="match status" value="1"/>
</dbReference>
<gene>
    <name evidence="1" type="ORF">ABT272_41380</name>
</gene>
<evidence type="ECO:0000313" key="2">
    <source>
        <dbReference type="Proteomes" id="UP001470023"/>
    </source>
</evidence>
<dbReference type="Proteomes" id="UP001470023">
    <property type="component" value="Unassembled WGS sequence"/>
</dbReference>
<dbReference type="EMBL" id="JBEPAZ010000082">
    <property type="protein sequence ID" value="MER6434092.1"/>
    <property type="molecule type" value="Genomic_DNA"/>
</dbReference>
<proteinExistence type="predicted"/>